<organism evidence="2 3">
    <name type="scientific">Citrus x changshan-huyou</name>
    <dbReference type="NCBI Taxonomy" id="2935761"/>
    <lineage>
        <taxon>Eukaryota</taxon>
        <taxon>Viridiplantae</taxon>
        <taxon>Streptophyta</taxon>
        <taxon>Embryophyta</taxon>
        <taxon>Tracheophyta</taxon>
        <taxon>Spermatophyta</taxon>
        <taxon>Magnoliopsida</taxon>
        <taxon>eudicotyledons</taxon>
        <taxon>Gunneridae</taxon>
        <taxon>Pentapetalae</taxon>
        <taxon>rosids</taxon>
        <taxon>malvids</taxon>
        <taxon>Sapindales</taxon>
        <taxon>Rutaceae</taxon>
        <taxon>Aurantioideae</taxon>
        <taxon>Citrus</taxon>
    </lineage>
</organism>
<feature type="domain" description="F-box" evidence="1">
    <location>
        <begin position="1"/>
        <end position="45"/>
    </location>
</feature>
<dbReference type="InterPro" id="IPR036047">
    <property type="entry name" value="F-box-like_dom_sf"/>
</dbReference>
<dbReference type="PANTHER" id="PTHR31672:SF13">
    <property type="entry name" value="F-BOX PROTEIN CPR30-LIKE"/>
    <property type="match status" value="1"/>
</dbReference>
<comment type="caution">
    <text evidence="2">The sequence shown here is derived from an EMBL/GenBank/DDBJ whole genome shotgun (WGS) entry which is preliminary data.</text>
</comment>
<reference evidence="2 3" key="1">
    <citation type="submission" date="2024-05" db="EMBL/GenBank/DDBJ databases">
        <title>Haplotype-resolved chromosome-level genome assembly of Huyou (Citrus changshanensis).</title>
        <authorList>
            <person name="Miao C."/>
            <person name="Chen W."/>
            <person name="Wu Y."/>
            <person name="Wang L."/>
            <person name="Zhao S."/>
            <person name="Grierson D."/>
            <person name="Xu C."/>
            <person name="Chen K."/>
        </authorList>
    </citation>
    <scope>NUCLEOTIDE SEQUENCE [LARGE SCALE GENOMIC DNA]</scope>
    <source>
        <strain evidence="2">01-14</strain>
        <tissue evidence="2">Leaf</tissue>
    </source>
</reference>
<dbReference type="Gene3D" id="1.20.1280.50">
    <property type="match status" value="1"/>
</dbReference>
<sequence>MATWKLPLDVIIDILIRLPGKSLLRFRCISKSFRSLIDSKDFINLHLSRSIKTSSNRSLVICSDLDYNLKTRFHSLSLDSLGGGDDDGSIIDLRVNEMFDIIIGSCNGLLALKNYPKGIILLNPLTKKHRVLPKFYRDLHGDKPSLHGFGYDVGSDDYKLVRIHVFKSPVYHIEATVYGLKVNLWRRIKNIKNFPYSWADHSYGGNGAFVNGALHWLANQNQDEMINDLILAFDLNIETFYSMPMPGFGNEGGGGELSGVYVLKGCLSLLCKYSEPWDLWVMKEYGVKDSWSKLFTMNENGYRVIPLAFSSRGDKVLFQKNSKDLCWYHLDMHRVESFLVKGPSDVHVCVDTLVSPFAETNSLTMGNAITEFSMAGFSVFPTFFEIKNWEWADFVNRNELEKVKDQ</sequence>
<dbReference type="CDD" id="cd22157">
    <property type="entry name" value="F-box_AtFBW1-like"/>
    <property type="match status" value="1"/>
</dbReference>
<dbReference type="PROSITE" id="PS50181">
    <property type="entry name" value="FBOX"/>
    <property type="match status" value="1"/>
</dbReference>
<dbReference type="InterPro" id="IPR001810">
    <property type="entry name" value="F-box_dom"/>
</dbReference>
<dbReference type="EMBL" id="JBCGBO010000006">
    <property type="protein sequence ID" value="KAK9194683.1"/>
    <property type="molecule type" value="Genomic_DNA"/>
</dbReference>
<dbReference type="NCBIfam" id="TIGR01640">
    <property type="entry name" value="F_box_assoc_1"/>
    <property type="match status" value="1"/>
</dbReference>
<name>A0AAP0QJK3_9ROSI</name>
<evidence type="ECO:0000313" key="3">
    <source>
        <dbReference type="Proteomes" id="UP001428341"/>
    </source>
</evidence>
<dbReference type="SUPFAM" id="SSF81383">
    <property type="entry name" value="F-box domain"/>
    <property type="match status" value="1"/>
</dbReference>
<dbReference type="Proteomes" id="UP001428341">
    <property type="component" value="Unassembled WGS sequence"/>
</dbReference>
<evidence type="ECO:0000313" key="2">
    <source>
        <dbReference type="EMBL" id="KAK9194683.1"/>
    </source>
</evidence>
<proteinExistence type="predicted"/>
<dbReference type="InterPro" id="IPR050796">
    <property type="entry name" value="SCF_F-box_component"/>
</dbReference>
<dbReference type="Pfam" id="PF07734">
    <property type="entry name" value="FBA_1"/>
    <property type="match status" value="1"/>
</dbReference>
<dbReference type="InterPro" id="IPR017451">
    <property type="entry name" value="F-box-assoc_interact_dom"/>
</dbReference>
<gene>
    <name evidence="2" type="ORF">WN944_005390</name>
</gene>
<keyword evidence="3" id="KW-1185">Reference proteome</keyword>
<evidence type="ECO:0000259" key="1">
    <source>
        <dbReference type="PROSITE" id="PS50181"/>
    </source>
</evidence>
<dbReference type="SMART" id="SM00256">
    <property type="entry name" value="FBOX"/>
    <property type="match status" value="1"/>
</dbReference>
<accession>A0AAP0QJK3</accession>
<dbReference type="PANTHER" id="PTHR31672">
    <property type="entry name" value="BNACNNG10540D PROTEIN"/>
    <property type="match status" value="1"/>
</dbReference>
<protein>
    <recommendedName>
        <fullName evidence="1">F-box domain-containing protein</fullName>
    </recommendedName>
</protein>
<dbReference type="Pfam" id="PF00646">
    <property type="entry name" value="F-box"/>
    <property type="match status" value="1"/>
</dbReference>
<dbReference type="AlphaFoldDB" id="A0AAP0QJK3"/>
<dbReference type="InterPro" id="IPR006527">
    <property type="entry name" value="F-box-assoc_dom_typ1"/>
</dbReference>